<accession>A0AAU7AP88</accession>
<gene>
    <name evidence="2" type="primary">lgrA</name>
    <name evidence="2" type="ORF">DSM112329_00305</name>
</gene>
<organism evidence="2">
    <name type="scientific">Paraconexibacter sp. AEG42_29</name>
    <dbReference type="NCBI Taxonomy" id="2997339"/>
    <lineage>
        <taxon>Bacteria</taxon>
        <taxon>Bacillati</taxon>
        <taxon>Actinomycetota</taxon>
        <taxon>Thermoleophilia</taxon>
        <taxon>Solirubrobacterales</taxon>
        <taxon>Paraconexibacteraceae</taxon>
        <taxon>Paraconexibacter</taxon>
    </lineage>
</organism>
<dbReference type="InterPro" id="IPR000873">
    <property type="entry name" value="AMP-dep_synth/lig_dom"/>
</dbReference>
<dbReference type="SUPFAM" id="SSF56801">
    <property type="entry name" value="Acetyl-CoA synthetase-like"/>
    <property type="match status" value="1"/>
</dbReference>
<dbReference type="RefSeq" id="WP_354700044.1">
    <property type="nucleotide sequence ID" value="NZ_CP114014.1"/>
</dbReference>
<dbReference type="EMBL" id="CP114014">
    <property type="protein sequence ID" value="XAY03487.1"/>
    <property type="molecule type" value="Genomic_DNA"/>
</dbReference>
<protein>
    <submittedName>
        <fullName evidence="2">Linear gramicidin synthase subunit A</fullName>
    </submittedName>
</protein>
<evidence type="ECO:0000259" key="1">
    <source>
        <dbReference type="Pfam" id="PF00501"/>
    </source>
</evidence>
<dbReference type="PANTHER" id="PTHR43767">
    <property type="entry name" value="LONG-CHAIN-FATTY-ACID--COA LIGASE"/>
    <property type="match status" value="1"/>
</dbReference>
<dbReference type="KEGG" id="parq:DSM112329_00305"/>
<reference evidence="2" key="1">
    <citation type="submission" date="2022-12" db="EMBL/GenBank/DDBJ databases">
        <title>Paraconexibacter alkalitolerans sp. nov. and Baekduia alba sp. nov., isolated from soil and emended description of the genera Paraconexibacter (Chun et al., 2020) and Baekduia (An et al., 2020).</title>
        <authorList>
            <person name="Vieira S."/>
            <person name="Huber K.J."/>
            <person name="Geppert A."/>
            <person name="Wolf J."/>
            <person name="Neumann-Schaal M."/>
            <person name="Muesken M."/>
            <person name="Overmann J."/>
        </authorList>
    </citation>
    <scope>NUCLEOTIDE SEQUENCE</scope>
    <source>
        <strain evidence="2">AEG42_29</strain>
    </source>
</reference>
<feature type="domain" description="AMP-dependent synthetase/ligase" evidence="1">
    <location>
        <begin position="8"/>
        <end position="175"/>
    </location>
</feature>
<dbReference type="InterPro" id="IPR050237">
    <property type="entry name" value="ATP-dep_AMP-bd_enzyme"/>
</dbReference>
<name>A0AAU7AP88_9ACTN</name>
<dbReference type="Pfam" id="PF00501">
    <property type="entry name" value="AMP-binding"/>
    <property type="match status" value="1"/>
</dbReference>
<dbReference type="PANTHER" id="PTHR43767:SF1">
    <property type="entry name" value="NONRIBOSOMAL PEPTIDE SYNTHASE PES1 (EUROFUNG)-RELATED"/>
    <property type="match status" value="1"/>
</dbReference>
<evidence type="ECO:0000313" key="2">
    <source>
        <dbReference type="EMBL" id="XAY03487.1"/>
    </source>
</evidence>
<sequence length="191" mass="20261">MQLTSLLKPDQAFVVRLGQTTFSYAELDGASARVASLLRGRGVSPGDHVAVMLGRVAELPSAYYGVLRTGAVVVPIDVGSSAGQVEVYLTSSGARLVLAWHECLDAAEAGARDAGVDYIVVHPIGFHALLEEMKPVVDADITREPDDIAVLLYAPTTTGTVHAIEVTHAELRAQAGENGEIVIPLMEEQRC</sequence>
<proteinExistence type="predicted"/>
<dbReference type="AlphaFoldDB" id="A0AAU7AP88"/>
<dbReference type="InterPro" id="IPR042099">
    <property type="entry name" value="ANL_N_sf"/>
</dbReference>
<dbReference type="Gene3D" id="3.40.50.12780">
    <property type="entry name" value="N-terminal domain of ligase-like"/>
    <property type="match status" value="1"/>
</dbReference>